<organism evidence="2 3">
    <name type="scientific">Tenuifilum thalassicum</name>
    <dbReference type="NCBI Taxonomy" id="2590900"/>
    <lineage>
        <taxon>Bacteria</taxon>
        <taxon>Pseudomonadati</taxon>
        <taxon>Bacteroidota</taxon>
        <taxon>Bacteroidia</taxon>
        <taxon>Bacteroidales</taxon>
        <taxon>Tenuifilaceae</taxon>
        <taxon>Tenuifilum</taxon>
    </lineage>
</organism>
<evidence type="ECO:0000313" key="3">
    <source>
        <dbReference type="Proteomes" id="UP000500961"/>
    </source>
</evidence>
<feature type="signal peptide" evidence="1">
    <location>
        <begin position="1"/>
        <end position="23"/>
    </location>
</feature>
<protein>
    <submittedName>
        <fullName evidence="2">Uncharacterized protein</fullName>
    </submittedName>
</protein>
<dbReference type="AlphaFoldDB" id="A0A7D4C7K5"/>
<accession>A0A7D4C7K5</accession>
<sequence length="173" mass="19091">MRRLLIGLSVTFLALAMVLPASAQNRRERKILWNSQYNYEIEPVGVGQDGTKVFKVWGYGKKVNDAVMNAKQAAVAACIFKGLPGGAGSAPTPPICSQPNAEQIHADYFEKFFEVGGKYLQFIALTNDGEPAGADRIKMRKGYKVAIYVQVMYDALRKQLENDGIARRLDAGF</sequence>
<gene>
    <name evidence="2" type="ORF">FHG85_01980</name>
</gene>
<name>A0A7D4C7K5_9BACT</name>
<reference evidence="2 3" key="1">
    <citation type="submission" date="2019-07" db="EMBL/GenBank/DDBJ databases">
        <title>Thalassofilum flectens gen. nov., sp. nov., a novel moderate thermophilic anaerobe from a shallow sea hot spring in Kunashir Island (Russia), representing a new family in the order Bacteroidales, and proposal of Thalassofilacea fam. nov.</title>
        <authorList>
            <person name="Kochetkova T.V."/>
            <person name="Podosokorskaya O.A."/>
            <person name="Novikov A."/>
            <person name="Elcheninov A.G."/>
            <person name="Toshchakov S.V."/>
            <person name="Kublanov I.V."/>
        </authorList>
    </citation>
    <scope>NUCLEOTIDE SEQUENCE [LARGE SCALE GENOMIC DNA]</scope>
    <source>
        <strain evidence="2 3">38-H</strain>
    </source>
</reference>
<proteinExistence type="predicted"/>
<keyword evidence="1" id="KW-0732">Signal</keyword>
<keyword evidence="3" id="KW-1185">Reference proteome</keyword>
<feature type="chain" id="PRO_5029852924" evidence="1">
    <location>
        <begin position="24"/>
        <end position="173"/>
    </location>
</feature>
<dbReference type="EMBL" id="CP041345">
    <property type="protein sequence ID" value="QKG79082.1"/>
    <property type="molecule type" value="Genomic_DNA"/>
</dbReference>
<evidence type="ECO:0000256" key="1">
    <source>
        <dbReference type="SAM" id="SignalP"/>
    </source>
</evidence>
<evidence type="ECO:0000313" key="2">
    <source>
        <dbReference type="EMBL" id="QKG79082.1"/>
    </source>
</evidence>
<dbReference type="KEGG" id="ttz:FHG85_01980"/>
<dbReference type="RefSeq" id="WP_173072600.1">
    <property type="nucleotide sequence ID" value="NZ_CP041345.1"/>
</dbReference>
<dbReference type="Proteomes" id="UP000500961">
    <property type="component" value="Chromosome"/>
</dbReference>